<comment type="caution">
    <text evidence="1">The sequence shown here is derived from an EMBL/GenBank/DDBJ whole genome shotgun (WGS) entry which is preliminary data.</text>
</comment>
<organism evidence="1 2">
    <name type="scientific">Trichinella zimbabwensis</name>
    <dbReference type="NCBI Taxonomy" id="268475"/>
    <lineage>
        <taxon>Eukaryota</taxon>
        <taxon>Metazoa</taxon>
        <taxon>Ecdysozoa</taxon>
        <taxon>Nematoda</taxon>
        <taxon>Enoplea</taxon>
        <taxon>Dorylaimia</taxon>
        <taxon>Trichinellida</taxon>
        <taxon>Trichinellidae</taxon>
        <taxon>Trichinella</taxon>
    </lineage>
</organism>
<sequence length="83" mass="9095">MIADPQVLGYHIHAVPSGTMLIVTNSQLVRSGSLDLLCSSRSQRTILRARENDSSSKVDPFILCPHWPSGLSRQGAQSEVHKL</sequence>
<dbReference type="Proteomes" id="UP000055024">
    <property type="component" value="Unassembled WGS sequence"/>
</dbReference>
<dbReference type="EMBL" id="JYDP01000057">
    <property type="protein sequence ID" value="KRZ10657.1"/>
    <property type="molecule type" value="Genomic_DNA"/>
</dbReference>
<evidence type="ECO:0000313" key="1">
    <source>
        <dbReference type="EMBL" id="KRZ10657.1"/>
    </source>
</evidence>
<protein>
    <submittedName>
        <fullName evidence="1">Uncharacterized protein</fullName>
    </submittedName>
</protein>
<evidence type="ECO:0000313" key="2">
    <source>
        <dbReference type="Proteomes" id="UP000055024"/>
    </source>
</evidence>
<keyword evidence="2" id="KW-1185">Reference proteome</keyword>
<gene>
    <name evidence="1" type="ORF">T11_3741</name>
</gene>
<reference evidence="1 2" key="1">
    <citation type="submission" date="2015-01" db="EMBL/GenBank/DDBJ databases">
        <title>Evolution of Trichinella species and genotypes.</title>
        <authorList>
            <person name="Korhonen P.K."/>
            <person name="Edoardo P."/>
            <person name="Giuseppe L.R."/>
            <person name="Gasser R.B."/>
        </authorList>
    </citation>
    <scope>NUCLEOTIDE SEQUENCE [LARGE SCALE GENOMIC DNA]</scope>
    <source>
        <strain evidence="1">ISS1029</strain>
    </source>
</reference>
<name>A0A0V1HJP8_9BILA</name>
<accession>A0A0V1HJP8</accession>
<dbReference type="AlphaFoldDB" id="A0A0V1HJP8"/>
<proteinExistence type="predicted"/>